<dbReference type="RefSeq" id="WP_138641088.1">
    <property type="nucleotide sequence ID" value="NZ_CP022097.2"/>
</dbReference>
<organism evidence="1 2">
    <name type="scientific">Pseudomonas protegens</name>
    <dbReference type="NCBI Taxonomy" id="380021"/>
    <lineage>
        <taxon>Bacteria</taxon>
        <taxon>Pseudomonadati</taxon>
        <taxon>Pseudomonadota</taxon>
        <taxon>Gammaproteobacteria</taxon>
        <taxon>Pseudomonadales</taxon>
        <taxon>Pseudomonadaceae</taxon>
        <taxon>Pseudomonas</taxon>
    </lineage>
</organism>
<proteinExistence type="predicted"/>
<keyword evidence="2" id="KW-1185">Reference proteome</keyword>
<accession>A0ABY2VGT1</accession>
<dbReference type="EMBL" id="VAVY01000002">
    <property type="protein sequence ID" value="TMM63972.1"/>
    <property type="molecule type" value="Genomic_DNA"/>
</dbReference>
<reference evidence="1 2" key="1">
    <citation type="submission" date="2019-05" db="EMBL/GenBank/DDBJ databases">
        <title>Identification and Biocontrol Activity Analysis of Biocontrol Strain PF-1 Based on Genome-wide Data.</title>
        <authorList>
            <person name="Qi J."/>
        </authorList>
    </citation>
    <scope>NUCLEOTIDE SEQUENCE [LARGE SCALE GENOMIC DNA]</scope>
    <source>
        <strain evidence="1 2">PF-1</strain>
    </source>
</reference>
<sequence length="67" mass="6924">MGDYSSVCVAQFSQGVGHLATRAISAMIAVLPGLRPGATFNQGERVTSVTLAGNQMAIKWKTQSAAA</sequence>
<name>A0ABY2VGT1_9PSED</name>
<protein>
    <submittedName>
        <fullName evidence="1">Uncharacterized protein</fullName>
    </submittedName>
</protein>
<gene>
    <name evidence="1" type="ORF">FEF10_12065</name>
</gene>
<dbReference type="Proteomes" id="UP000310095">
    <property type="component" value="Unassembled WGS sequence"/>
</dbReference>
<evidence type="ECO:0000313" key="2">
    <source>
        <dbReference type="Proteomes" id="UP000310095"/>
    </source>
</evidence>
<comment type="caution">
    <text evidence="1">The sequence shown here is derived from an EMBL/GenBank/DDBJ whole genome shotgun (WGS) entry which is preliminary data.</text>
</comment>
<evidence type="ECO:0000313" key="1">
    <source>
        <dbReference type="EMBL" id="TMM63972.1"/>
    </source>
</evidence>